<keyword evidence="4 6" id="KW-0808">Transferase</keyword>
<dbReference type="GO" id="GO:0008899">
    <property type="term" value="F:homoserine O-succinyltransferase activity"/>
    <property type="evidence" value="ECO:0007669"/>
    <property type="project" value="UniProtKB-EC"/>
</dbReference>
<dbReference type="InterPro" id="IPR033752">
    <property type="entry name" value="MetA_family"/>
</dbReference>
<dbReference type="InterPro" id="IPR029062">
    <property type="entry name" value="Class_I_gatase-like"/>
</dbReference>
<accession>A0A4R4J635</accession>
<comment type="caution">
    <text evidence="8">The sequence shown here is derived from an EMBL/GenBank/DDBJ whole genome shotgun (WGS) entry which is preliminary data.</text>
</comment>
<feature type="site" description="Important for acyl-CoA specificity" evidence="6">
    <location>
        <position position="111"/>
    </location>
</feature>
<keyword evidence="3 6" id="KW-0028">Amino-acid biosynthesis</keyword>
<name>A0A4R4J635_PHOLU</name>
<gene>
    <name evidence="6" type="primary">metAS</name>
    <name evidence="8" type="ORF">C5468_17300</name>
</gene>
<dbReference type="PANTHER" id="PTHR20919">
    <property type="entry name" value="HOMOSERINE O-SUCCINYLTRANSFERASE"/>
    <property type="match status" value="1"/>
</dbReference>
<dbReference type="Gene3D" id="3.40.50.880">
    <property type="match status" value="1"/>
</dbReference>
<dbReference type="InterPro" id="IPR005697">
    <property type="entry name" value="HST_MetA"/>
</dbReference>
<proteinExistence type="inferred from homology"/>
<evidence type="ECO:0000256" key="1">
    <source>
        <dbReference type="ARBA" id="ARBA00004496"/>
    </source>
</evidence>
<evidence type="ECO:0000256" key="6">
    <source>
        <dbReference type="HAMAP-Rule" id="MF_00295"/>
    </source>
</evidence>
<dbReference type="HAMAP" id="MF_00295">
    <property type="entry name" value="MetA_acyltransf"/>
    <property type="match status" value="1"/>
</dbReference>
<feature type="binding site" evidence="6">
    <location>
        <position position="249"/>
    </location>
    <ligand>
        <name>substrate</name>
    </ligand>
</feature>
<dbReference type="UniPathway" id="UPA00051">
    <property type="reaction ID" value="UER00075"/>
</dbReference>
<dbReference type="Proteomes" id="UP000295550">
    <property type="component" value="Unassembled WGS sequence"/>
</dbReference>
<comment type="caution">
    <text evidence="6">Lacks conserved residue(s) required for the propagation of feature annotation.</text>
</comment>
<dbReference type="EMBL" id="PUJX01000018">
    <property type="protein sequence ID" value="TDB48159.1"/>
    <property type="molecule type" value="Genomic_DNA"/>
</dbReference>
<keyword evidence="6" id="KW-0486">Methionine biosynthesis</keyword>
<dbReference type="EC" id="2.3.1.46" evidence="6"/>
<comment type="similarity">
    <text evidence="6">Belongs to the MetA family.</text>
</comment>
<dbReference type="PANTHER" id="PTHR20919:SF0">
    <property type="entry name" value="HOMOSERINE O-SUCCINYLTRANSFERASE"/>
    <property type="match status" value="1"/>
</dbReference>
<dbReference type="GO" id="GO:0004414">
    <property type="term" value="F:homoserine O-acetyltransferase activity"/>
    <property type="evidence" value="ECO:0007669"/>
    <property type="project" value="UniProtKB-UniRule"/>
</dbReference>
<dbReference type="GO" id="GO:0019281">
    <property type="term" value="P:L-methionine biosynthetic process from homoserine via O-succinyl-L-homoserine and cystathionine"/>
    <property type="evidence" value="ECO:0007669"/>
    <property type="project" value="InterPro"/>
</dbReference>
<evidence type="ECO:0000256" key="3">
    <source>
        <dbReference type="ARBA" id="ARBA00022605"/>
    </source>
</evidence>
<evidence type="ECO:0000256" key="5">
    <source>
        <dbReference type="ARBA" id="ARBA00023315"/>
    </source>
</evidence>
<evidence type="ECO:0000256" key="2">
    <source>
        <dbReference type="ARBA" id="ARBA00022490"/>
    </source>
</evidence>
<feature type="binding site" evidence="6">
    <location>
        <position position="192"/>
    </location>
    <ligand>
        <name>substrate</name>
    </ligand>
</feature>
<feature type="binding site" evidence="6">
    <location>
        <position position="163"/>
    </location>
    <ligand>
        <name>substrate</name>
    </ligand>
</feature>
<feature type="active site" evidence="6">
    <location>
        <position position="237"/>
    </location>
</feature>
<comment type="function">
    <text evidence="6">Transfers a succinyl group from succinyl-CoA to L-homoserine, forming succinyl-L-homoserine.</text>
</comment>
<reference evidence="8 9" key="1">
    <citation type="journal article" date="2019" name="Int. J. Syst. Evol. Microbiol.">
        <title>Photorhabdus khanii subsp. guanajuatensis subsp. nov., isolated from Heterorhabditis atacamensis, and Photorhabdus luminescens subsp. mexicana subsp. nov., isolated from Heterorhabditis mexicana entomopathogenic nematodes.</title>
        <authorList>
            <person name="Machado R.A.R."/>
            <person name="Bruno P."/>
            <person name="Arce C.C.M."/>
            <person name="Liechti N."/>
            <person name="Kohler A."/>
            <person name="Bernal J."/>
            <person name="Bruggmann R."/>
            <person name="Turlings T.C.J."/>
        </authorList>
    </citation>
    <scope>NUCLEOTIDE SEQUENCE [LARGE SCALE GENOMIC DNA]</scope>
    <source>
        <strain evidence="8 9">MEX47-22</strain>
    </source>
</reference>
<dbReference type="Pfam" id="PF04204">
    <property type="entry name" value="HTS"/>
    <property type="match status" value="1"/>
</dbReference>
<organism evidence="8 9">
    <name type="scientific">Photorhabdus luminescens subsp. mexicana</name>
    <dbReference type="NCBI Taxonomy" id="2100167"/>
    <lineage>
        <taxon>Bacteria</taxon>
        <taxon>Pseudomonadati</taxon>
        <taxon>Pseudomonadota</taxon>
        <taxon>Gammaproteobacteria</taxon>
        <taxon>Enterobacterales</taxon>
        <taxon>Morganellaceae</taxon>
        <taxon>Photorhabdus</taxon>
    </lineage>
</organism>
<evidence type="ECO:0000313" key="9">
    <source>
        <dbReference type="Proteomes" id="UP000295550"/>
    </source>
</evidence>
<feature type="site" description="Important for substrate specificity" evidence="6">
    <location>
        <position position="192"/>
    </location>
</feature>
<dbReference type="FunFam" id="3.40.50.880:FF:000004">
    <property type="entry name" value="Homoserine O-succinyltransferase"/>
    <property type="match status" value="1"/>
</dbReference>
<feature type="active site" description="Acyl-thioester intermediate" evidence="6 7">
    <location>
        <position position="142"/>
    </location>
</feature>
<evidence type="ECO:0000256" key="7">
    <source>
        <dbReference type="PIRSR" id="PIRSR000450-1"/>
    </source>
</evidence>
<comment type="pathway">
    <text evidence="6">Amino-acid biosynthesis; L-methionine biosynthesis via de novo pathway; O-succinyl-L-homoserine from L-homoserine: step 1/1.</text>
</comment>
<evidence type="ECO:0000313" key="8">
    <source>
        <dbReference type="EMBL" id="TDB48159.1"/>
    </source>
</evidence>
<dbReference type="NCBIfam" id="TIGR01001">
    <property type="entry name" value="metA"/>
    <property type="match status" value="1"/>
</dbReference>
<feature type="active site" description="Proton acceptor" evidence="6">
    <location>
        <position position="235"/>
    </location>
</feature>
<dbReference type="SUPFAM" id="SSF52317">
    <property type="entry name" value="Class I glutamine amidotransferase-like"/>
    <property type="match status" value="1"/>
</dbReference>
<sequence>MPICIPDELPAVSFLRDENVFVMTSTRANIQNIRPLKVLLLNLMPKKIETENQFLRLLSNTPLQVDIQLLRVDNRKCRNTPAEHLNNFYCDFERIKHQNFDGLIVTGAPLGLVEFEDVAYWRQIERIISWAKEHVTSTLFICWAVQAALNILYGLPKFTREVKLSGVYYHSTLDPLALLTRGFDESFFAPHSRYADFPEQVVREHTDLDILSSSEEAGVYLLASKDKRMVFVTGHPEYDTGTLASEYLRDLAAGLDPKIPINYFPDNNPERKPLASWRSHGHLLFSNWLNYYVYQITPYDLTYMNPTLD</sequence>
<comment type="subcellular location">
    <subcellularLocation>
        <location evidence="1 6">Cytoplasm</location>
    </subcellularLocation>
</comment>
<dbReference type="CDD" id="cd03131">
    <property type="entry name" value="GATase1_HTS"/>
    <property type="match status" value="1"/>
</dbReference>
<keyword evidence="2 6" id="KW-0963">Cytoplasm</keyword>
<keyword evidence="5 6" id="KW-0012">Acyltransferase</keyword>
<dbReference type="RefSeq" id="WP_132346919.1">
    <property type="nucleotide sequence ID" value="NZ_CAWOLF010000018.1"/>
</dbReference>
<evidence type="ECO:0000256" key="4">
    <source>
        <dbReference type="ARBA" id="ARBA00022679"/>
    </source>
</evidence>
<comment type="catalytic activity">
    <reaction evidence="6">
        <text>L-homoserine + succinyl-CoA = O-succinyl-L-homoserine + CoA</text>
        <dbReference type="Rhea" id="RHEA:22008"/>
        <dbReference type="ChEBI" id="CHEBI:57287"/>
        <dbReference type="ChEBI" id="CHEBI:57292"/>
        <dbReference type="ChEBI" id="CHEBI:57476"/>
        <dbReference type="ChEBI" id="CHEBI:57661"/>
        <dbReference type="EC" id="2.3.1.46"/>
    </reaction>
</comment>
<protein>
    <recommendedName>
        <fullName evidence="6">Homoserine O-succinyltransferase</fullName>
        <shortName evidence="6">HST</shortName>
        <ecNumber evidence="6">2.3.1.46</ecNumber>
    </recommendedName>
    <alternativeName>
        <fullName evidence="6">Homoserine transsuccinylase</fullName>
        <shortName evidence="6">HTS</shortName>
    </alternativeName>
</protein>
<dbReference type="AlphaFoldDB" id="A0A4R4J635"/>
<dbReference type="PIRSF" id="PIRSF000450">
    <property type="entry name" value="H_ser_succinyltr"/>
    <property type="match status" value="1"/>
</dbReference>
<dbReference type="GO" id="GO:0005737">
    <property type="term" value="C:cytoplasm"/>
    <property type="evidence" value="ECO:0007669"/>
    <property type="project" value="UniProtKB-SubCell"/>
</dbReference>